<evidence type="ECO:0000313" key="4">
    <source>
        <dbReference type="Proteomes" id="UP001500618"/>
    </source>
</evidence>
<name>A0ABN2I784_9ACTN</name>
<evidence type="ECO:0000313" key="3">
    <source>
        <dbReference type="EMBL" id="GAA1699859.1"/>
    </source>
</evidence>
<proteinExistence type="predicted"/>
<feature type="region of interest" description="Disordered" evidence="1">
    <location>
        <begin position="186"/>
        <end position="210"/>
    </location>
</feature>
<feature type="region of interest" description="Disordered" evidence="1">
    <location>
        <begin position="140"/>
        <end position="168"/>
    </location>
</feature>
<reference evidence="3 4" key="1">
    <citation type="journal article" date="2019" name="Int. J. Syst. Evol. Microbiol.">
        <title>The Global Catalogue of Microorganisms (GCM) 10K type strain sequencing project: providing services to taxonomists for standard genome sequencing and annotation.</title>
        <authorList>
            <consortium name="The Broad Institute Genomics Platform"/>
            <consortium name="The Broad Institute Genome Sequencing Center for Infectious Disease"/>
            <person name="Wu L."/>
            <person name="Ma J."/>
        </authorList>
    </citation>
    <scope>NUCLEOTIDE SEQUENCE [LARGE SCALE GENOMIC DNA]</scope>
    <source>
        <strain evidence="3 4">JCM 14718</strain>
    </source>
</reference>
<accession>A0ABN2I784</accession>
<feature type="compositionally biased region" description="Polar residues" evidence="1">
    <location>
        <begin position="198"/>
        <end position="210"/>
    </location>
</feature>
<sequence length="324" mass="32628">MSTPNGGGNEPYGEPNRTEYRLEGYDVPGGTPGAYQDPVTGTGYGDPTQSGYPGQGQPGYQSQPGYQQPASAPPGYGPASAPPGYGQPAFGEPGYAPPPPPKKSNTGLIIGLVAGVAALLLCVGAGTVGYFVVFRGTPAPTPSSTTNSTGNAGGTSTGTGTGGNQATHKVPTTGCGPADLLTIQNTFGLGTSPDKPQPEQSVSSGSSKCSAQYEKGSGNTHVIADIELNMEFASDNAGAVQDLSSEQTVANQLKYQVETISGVGSQAILVTTSSGRMEIYAVDANVVVDAEWFGYGSAASSVSKDSVVTALKTLANTALTRTAS</sequence>
<gene>
    <name evidence="3" type="ORF">GCM10009765_56580</name>
</gene>
<feature type="compositionally biased region" description="Gly residues" evidence="1">
    <location>
        <begin position="151"/>
        <end position="163"/>
    </location>
</feature>
<keyword evidence="2" id="KW-1133">Transmembrane helix</keyword>
<dbReference type="Proteomes" id="UP001500618">
    <property type="component" value="Unassembled WGS sequence"/>
</dbReference>
<comment type="caution">
    <text evidence="3">The sequence shown here is derived from an EMBL/GenBank/DDBJ whole genome shotgun (WGS) entry which is preliminary data.</text>
</comment>
<keyword evidence="4" id="KW-1185">Reference proteome</keyword>
<dbReference type="RefSeq" id="WP_279582022.1">
    <property type="nucleotide sequence ID" value="NZ_BAAANY010000023.1"/>
</dbReference>
<feature type="region of interest" description="Disordered" evidence="1">
    <location>
        <begin position="1"/>
        <end position="100"/>
    </location>
</feature>
<feature type="compositionally biased region" description="Low complexity" evidence="1">
    <location>
        <begin position="140"/>
        <end position="150"/>
    </location>
</feature>
<keyword evidence="2" id="KW-0812">Transmembrane</keyword>
<evidence type="ECO:0000256" key="2">
    <source>
        <dbReference type="SAM" id="Phobius"/>
    </source>
</evidence>
<dbReference type="EMBL" id="BAAANY010000023">
    <property type="protein sequence ID" value="GAA1699859.1"/>
    <property type="molecule type" value="Genomic_DNA"/>
</dbReference>
<evidence type="ECO:0000256" key="1">
    <source>
        <dbReference type="SAM" id="MobiDB-lite"/>
    </source>
</evidence>
<feature type="compositionally biased region" description="Low complexity" evidence="1">
    <location>
        <begin position="77"/>
        <end position="94"/>
    </location>
</feature>
<evidence type="ECO:0008006" key="5">
    <source>
        <dbReference type="Google" id="ProtNLM"/>
    </source>
</evidence>
<organism evidence="3 4">
    <name type="scientific">Fodinicola feengrottensis</name>
    <dbReference type="NCBI Taxonomy" id="435914"/>
    <lineage>
        <taxon>Bacteria</taxon>
        <taxon>Bacillati</taxon>
        <taxon>Actinomycetota</taxon>
        <taxon>Actinomycetes</taxon>
        <taxon>Mycobacteriales</taxon>
        <taxon>Fodinicola</taxon>
    </lineage>
</organism>
<feature type="compositionally biased region" description="Gly residues" evidence="1">
    <location>
        <begin position="1"/>
        <end position="10"/>
    </location>
</feature>
<protein>
    <recommendedName>
        <fullName evidence="5">DUF3558 domain-containing protein</fullName>
    </recommendedName>
</protein>
<feature type="compositionally biased region" description="Low complexity" evidence="1">
    <location>
        <begin position="58"/>
        <end position="70"/>
    </location>
</feature>
<keyword evidence="2" id="KW-0472">Membrane</keyword>
<feature type="transmembrane region" description="Helical" evidence="2">
    <location>
        <begin position="108"/>
        <end position="133"/>
    </location>
</feature>